<dbReference type="VEuPathDB" id="FungiDB:BO72DRAFT_139237"/>
<feature type="compositionally biased region" description="Polar residues" evidence="1">
    <location>
        <begin position="1"/>
        <end position="21"/>
    </location>
</feature>
<gene>
    <name evidence="2" type="ORF">BO72DRAFT_139237</name>
</gene>
<sequence length="159" mass="17390">MKKLSASKSNTEPDSSSNMDTSAEIPATLSDHDPSHPADTPHDQESELRVSVEVASVENNRVGSAERAIEHSPEQQEPARATEHNHVPASEPSELETDPLQSQRPWTGLDFETSLHFAERVTSCPRTSSTRYHPAQANPLSPKPVPTSRLTVHPALSEE</sequence>
<evidence type="ECO:0000313" key="3">
    <source>
        <dbReference type="Proteomes" id="UP000249789"/>
    </source>
</evidence>
<reference evidence="2 3" key="1">
    <citation type="submission" date="2018-02" db="EMBL/GenBank/DDBJ databases">
        <title>The genomes of Aspergillus section Nigri reveals drivers in fungal speciation.</title>
        <authorList>
            <consortium name="DOE Joint Genome Institute"/>
            <person name="Vesth T.C."/>
            <person name="Nybo J."/>
            <person name="Theobald S."/>
            <person name="Brandl J."/>
            <person name="Frisvad J.C."/>
            <person name="Nielsen K.F."/>
            <person name="Lyhne E.K."/>
            <person name="Kogle M.E."/>
            <person name="Kuo A."/>
            <person name="Riley R."/>
            <person name="Clum A."/>
            <person name="Nolan M."/>
            <person name="Lipzen A."/>
            <person name="Salamov A."/>
            <person name="Henrissat B."/>
            <person name="Wiebenga A."/>
            <person name="De vries R.P."/>
            <person name="Grigoriev I.V."/>
            <person name="Mortensen U.H."/>
            <person name="Andersen M.R."/>
            <person name="Baker S.E."/>
        </authorList>
    </citation>
    <scope>NUCLEOTIDE SEQUENCE [LARGE SCALE GENOMIC DNA]</scope>
    <source>
        <strain evidence="2 3">CBS 313.89</strain>
    </source>
</reference>
<name>A0A8G1W2J9_9EURO</name>
<accession>A0A8G1W2J9</accession>
<dbReference type="AlphaFoldDB" id="A0A8G1W2J9"/>
<evidence type="ECO:0000256" key="1">
    <source>
        <dbReference type="SAM" id="MobiDB-lite"/>
    </source>
</evidence>
<keyword evidence="3" id="KW-1185">Reference proteome</keyword>
<dbReference type="GeneID" id="63856495"/>
<dbReference type="EMBL" id="KZ824623">
    <property type="protein sequence ID" value="RAK82110.1"/>
    <property type="molecule type" value="Genomic_DNA"/>
</dbReference>
<dbReference type="Proteomes" id="UP000249789">
    <property type="component" value="Unassembled WGS sequence"/>
</dbReference>
<proteinExistence type="predicted"/>
<dbReference type="RefSeq" id="XP_040806120.1">
    <property type="nucleotide sequence ID" value="XM_040939162.1"/>
</dbReference>
<feature type="region of interest" description="Disordered" evidence="1">
    <location>
        <begin position="121"/>
        <end position="159"/>
    </location>
</feature>
<feature type="region of interest" description="Disordered" evidence="1">
    <location>
        <begin position="1"/>
        <end position="108"/>
    </location>
</feature>
<organism evidence="2 3">
    <name type="scientific">Aspergillus fijiensis CBS 313.89</name>
    <dbReference type="NCBI Taxonomy" id="1448319"/>
    <lineage>
        <taxon>Eukaryota</taxon>
        <taxon>Fungi</taxon>
        <taxon>Dikarya</taxon>
        <taxon>Ascomycota</taxon>
        <taxon>Pezizomycotina</taxon>
        <taxon>Eurotiomycetes</taxon>
        <taxon>Eurotiomycetidae</taxon>
        <taxon>Eurotiales</taxon>
        <taxon>Aspergillaceae</taxon>
        <taxon>Aspergillus</taxon>
    </lineage>
</organism>
<feature type="compositionally biased region" description="Basic and acidic residues" evidence="1">
    <location>
        <begin position="30"/>
        <end position="50"/>
    </location>
</feature>
<evidence type="ECO:0000313" key="2">
    <source>
        <dbReference type="EMBL" id="RAK82110.1"/>
    </source>
</evidence>
<protein>
    <submittedName>
        <fullName evidence="2">Uncharacterized protein</fullName>
    </submittedName>
</protein>